<dbReference type="OrthoDB" id="9762792at2"/>
<accession>A0A2T3HR88</accession>
<evidence type="ECO:0000313" key="2">
    <source>
        <dbReference type="EMBL" id="PST84907.1"/>
    </source>
</evidence>
<dbReference type="InterPro" id="IPR011604">
    <property type="entry name" value="PDDEXK-like_dom_sf"/>
</dbReference>
<comment type="caution">
    <text evidence="2">The sequence shown here is derived from an EMBL/GenBank/DDBJ whole genome shotgun (WGS) entry which is preliminary data.</text>
</comment>
<dbReference type="Gene3D" id="3.90.320.10">
    <property type="match status" value="1"/>
</dbReference>
<dbReference type="SUPFAM" id="SSF52980">
    <property type="entry name" value="Restriction endonuclease-like"/>
    <property type="match status" value="1"/>
</dbReference>
<gene>
    <name evidence="2" type="ORF">C7T94_01930</name>
</gene>
<dbReference type="InterPro" id="IPR027417">
    <property type="entry name" value="P-loop_NTPase"/>
</dbReference>
<dbReference type="Proteomes" id="UP000240912">
    <property type="component" value="Unassembled WGS sequence"/>
</dbReference>
<dbReference type="EMBL" id="PYLS01000001">
    <property type="protein sequence ID" value="PST84907.1"/>
    <property type="molecule type" value="Genomic_DNA"/>
</dbReference>
<proteinExistence type="predicted"/>
<sequence>MHAFLEEVALHLVATYGDTLKDTAIVFNNKRPVAHLQYYLSKAVGKPFWSPAFFTVQEFFARSSDLKTADHFSQYFTLYTVYSRLLEEEGNTPVRPEVFYSVAQTILSDFAQIDNDLADADQVFAELEDIAVIQKQFQHLNEEQQAFLEQFWRSFSAGKQQAQQEHFIRMWRRMPRLYHQFHRELAAQGLSTSGNMYRQLAEDRPGTPHFARDFSKIILVGFNALSKAEAAVFKRWQEEARAVFYFDADAYYVDDPVQEAGLFLRRNMGQLQLRNELPAGRSPMKETAKKVFVYKAQGRAAQAKILHQALSRSYLALQDAGPSKVAVVLADESLLVPLLQTVPQQFPEDFGYPIQLNITMGYPLAASSVYGFADLWITVQEHLFKNGYKSVYHKEASAFLSHPLALVPLALQQELQAGILASQWIEVPVSALLRSSSIAELFFERPANPRQVLGILTALFARVLDSQLAAGLLKQLDADLLGGLIKELNRLNDTLGQHLPQVKDLSFLFGLVRKALSGLSVAILGEPLQGIQVMGLLESRSLDFEEIYIIGANEGVLPNAGISHSFIPDSIRRVYGLPVLENQDAISAYMFYRLLHRCKSLHLVYNGLSDEQNTGEPTRFLKQLEYESGFEFSYFEQQQTISPSRRIPFQVQKTGAVRERLERYLDAYGPFAKKLSATALTTYLNCQMQFFYRYVADVKEPDELIENMESNQIGSILHLVMENFYSPMKAQEQEVTAERIRAARRNLDDLCRRAFAEVIFNKADVPEGFSGMQQVILAIVKQYASVIIDHDEQIAPFTLVELENKEAYVLPYTVEVEGRPRKVNLYGIIDRVDRRNGITRIVDYKTGKDELRYATVAELFAQDTKKPNKAMVQTLFYTYIYEQVKGLRAVEPNLYVVRKMKEEGTLFSEGPARSRLLLEADQLQQIKMGFEAELQAKLAEMFSPDNPFRQTTVEENCTFCPYLTTCGK</sequence>
<name>A0A2T3HR88_9SPHI</name>
<protein>
    <submittedName>
        <fullName evidence="2">ATP-dependent nuclease subunit B</fullName>
    </submittedName>
</protein>
<dbReference type="Pfam" id="PF12705">
    <property type="entry name" value="PDDEXK_1"/>
    <property type="match status" value="1"/>
</dbReference>
<dbReference type="Gene3D" id="3.40.50.300">
    <property type="entry name" value="P-loop containing nucleotide triphosphate hydrolases"/>
    <property type="match status" value="1"/>
</dbReference>
<evidence type="ECO:0000313" key="3">
    <source>
        <dbReference type="Proteomes" id="UP000240912"/>
    </source>
</evidence>
<dbReference type="InterPro" id="IPR011335">
    <property type="entry name" value="Restrct_endonuc-II-like"/>
</dbReference>
<feature type="domain" description="PD-(D/E)XK endonuclease-like" evidence="1">
    <location>
        <begin position="675"/>
        <end position="966"/>
    </location>
</feature>
<evidence type="ECO:0000259" key="1">
    <source>
        <dbReference type="Pfam" id="PF12705"/>
    </source>
</evidence>
<dbReference type="RefSeq" id="WP_107213122.1">
    <property type="nucleotide sequence ID" value="NZ_KZ686268.1"/>
</dbReference>
<organism evidence="2 3">
    <name type="scientific">Pedobacter yulinensis</name>
    <dbReference type="NCBI Taxonomy" id="2126353"/>
    <lineage>
        <taxon>Bacteria</taxon>
        <taxon>Pseudomonadati</taxon>
        <taxon>Bacteroidota</taxon>
        <taxon>Sphingobacteriia</taxon>
        <taxon>Sphingobacteriales</taxon>
        <taxon>Sphingobacteriaceae</taxon>
        <taxon>Pedobacter</taxon>
    </lineage>
</organism>
<dbReference type="InterPro" id="IPR038726">
    <property type="entry name" value="PDDEXK_AddAB-type"/>
</dbReference>
<dbReference type="SUPFAM" id="SSF52540">
    <property type="entry name" value="P-loop containing nucleoside triphosphate hydrolases"/>
    <property type="match status" value="1"/>
</dbReference>
<dbReference type="AlphaFoldDB" id="A0A2T3HR88"/>
<keyword evidence="3" id="KW-1185">Reference proteome</keyword>
<reference evidence="2 3" key="1">
    <citation type="submission" date="2018-03" db="EMBL/GenBank/DDBJ databases">
        <authorList>
            <person name="Keele B.F."/>
        </authorList>
    </citation>
    <scope>NUCLEOTIDE SEQUENCE [LARGE SCALE GENOMIC DNA]</scope>
    <source>
        <strain evidence="2 3">YL28-9</strain>
    </source>
</reference>